<sequence>MMEHGQLQGTAYFYVPKQGNGVAFTFSFITGACVILFIGWQMGRVVVKPLEAMSMAARQIAAGNLDFHLPPSTVLEVANVREVFHAMGNDLRQSLIRQSELEAERRFYISSIAHDLRTPLFTLRGFLLRLENGLTSHPDRTSRYASICRQKADQLERLVTDLFSYSQMSSLDQLLRPEPLHAADLFTEIVAEYQPAASEKAIRIEYVPPDRERCTVLGDTFMLRRAIGNLIDNALRYTPTGGAIIIQLEVEVSGVRFTIEDTGPGIPEHDIPRIFEPFYRSDSSRNPGYGGTGLGLTIAQRIVRAHQGDLSVRNRSQLGGALLTGWIPGKIN</sequence>
<dbReference type="Pfam" id="PF00672">
    <property type="entry name" value="HAMP"/>
    <property type="match status" value="1"/>
</dbReference>
<feature type="domain" description="HAMP" evidence="14">
    <location>
        <begin position="44"/>
        <end position="96"/>
    </location>
</feature>
<dbReference type="EC" id="2.7.13.3" evidence="3"/>
<dbReference type="PRINTS" id="PR00344">
    <property type="entry name" value="BCTRLSENSOR"/>
</dbReference>
<keyword evidence="11 12" id="KW-0472">Membrane</keyword>
<evidence type="ECO:0000313" key="15">
    <source>
        <dbReference type="EMBL" id="NOJ72316.1"/>
    </source>
</evidence>
<dbReference type="SUPFAM" id="SSF55874">
    <property type="entry name" value="ATPase domain of HSP90 chaperone/DNA topoisomerase II/histidine kinase"/>
    <property type="match status" value="1"/>
</dbReference>
<dbReference type="InterPro" id="IPR036890">
    <property type="entry name" value="HATPase_C_sf"/>
</dbReference>
<dbReference type="CDD" id="cd00082">
    <property type="entry name" value="HisKA"/>
    <property type="match status" value="1"/>
</dbReference>
<dbReference type="PANTHER" id="PTHR45453">
    <property type="entry name" value="PHOSPHATE REGULON SENSOR PROTEIN PHOR"/>
    <property type="match status" value="1"/>
</dbReference>
<dbReference type="GO" id="GO:0004721">
    <property type="term" value="F:phosphoprotein phosphatase activity"/>
    <property type="evidence" value="ECO:0007669"/>
    <property type="project" value="TreeGrafter"/>
</dbReference>
<dbReference type="PANTHER" id="PTHR45453:SF1">
    <property type="entry name" value="PHOSPHATE REGULON SENSOR PROTEIN PHOR"/>
    <property type="match status" value="1"/>
</dbReference>
<evidence type="ECO:0000256" key="2">
    <source>
        <dbReference type="ARBA" id="ARBA00004651"/>
    </source>
</evidence>
<keyword evidence="4" id="KW-1003">Cell membrane</keyword>
<evidence type="ECO:0000256" key="4">
    <source>
        <dbReference type="ARBA" id="ARBA00022475"/>
    </source>
</evidence>
<evidence type="ECO:0000256" key="1">
    <source>
        <dbReference type="ARBA" id="ARBA00000085"/>
    </source>
</evidence>
<feature type="domain" description="Histidine kinase" evidence="13">
    <location>
        <begin position="111"/>
        <end position="331"/>
    </location>
</feature>
<dbReference type="SUPFAM" id="SSF47384">
    <property type="entry name" value="Homodimeric domain of signal transducing histidine kinase"/>
    <property type="match status" value="1"/>
</dbReference>
<keyword evidence="12" id="KW-1133">Transmembrane helix</keyword>
<reference evidence="15 16" key="1">
    <citation type="submission" date="2020-05" db="EMBL/GenBank/DDBJ databases">
        <title>Whole genome sequencing and identification of novel metabolites from Paenibacillus alvei strain JR949.</title>
        <authorList>
            <person name="Rajendhran J."/>
            <person name="Sree Pranav P."/>
            <person name="Mahalakshmi B."/>
            <person name="Karthikeyan R."/>
        </authorList>
    </citation>
    <scope>NUCLEOTIDE SEQUENCE [LARGE SCALE GENOMIC DNA]</scope>
    <source>
        <strain evidence="15 16">JR949</strain>
    </source>
</reference>
<keyword evidence="12" id="KW-0812">Transmembrane</keyword>
<accession>A0AAP7A2R2</accession>
<evidence type="ECO:0000256" key="9">
    <source>
        <dbReference type="ARBA" id="ARBA00022840"/>
    </source>
</evidence>
<gene>
    <name evidence="15" type="ORF">HMI46_17360</name>
</gene>
<dbReference type="AlphaFoldDB" id="A0AAP7A2R2"/>
<dbReference type="FunFam" id="3.30.565.10:FF:000006">
    <property type="entry name" value="Sensor histidine kinase WalK"/>
    <property type="match status" value="1"/>
</dbReference>
<feature type="transmembrane region" description="Helical" evidence="12">
    <location>
        <begin position="20"/>
        <end position="40"/>
    </location>
</feature>
<evidence type="ECO:0000256" key="10">
    <source>
        <dbReference type="ARBA" id="ARBA00023012"/>
    </source>
</evidence>
<evidence type="ECO:0000256" key="3">
    <source>
        <dbReference type="ARBA" id="ARBA00012438"/>
    </source>
</evidence>
<dbReference type="InterPro" id="IPR003660">
    <property type="entry name" value="HAMP_dom"/>
</dbReference>
<keyword evidence="9" id="KW-0067">ATP-binding</keyword>
<dbReference type="Gene3D" id="3.30.565.10">
    <property type="entry name" value="Histidine kinase-like ATPase, C-terminal domain"/>
    <property type="match status" value="1"/>
</dbReference>
<dbReference type="Gene3D" id="6.10.340.10">
    <property type="match status" value="1"/>
</dbReference>
<keyword evidence="5" id="KW-0597">Phosphoprotein</keyword>
<keyword evidence="7" id="KW-0547">Nucleotide-binding</keyword>
<evidence type="ECO:0000256" key="6">
    <source>
        <dbReference type="ARBA" id="ARBA00022679"/>
    </source>
</evidence>
<comment type="catalytic activity">
    <reaction evidence="1">
        <text>ATP + protein L-histidine = ADP + protein N-phospho-L-histidine.</text>
        <dbReference type="EC" id="2.7.13.3"/>
    </reaction>
</comment>
<dbReference type="InterPro" id="IPR004358">
    <property type="entry name" value="Sig_transdc_His_kin-like_C"/>
</dbReference>
<dbReference type="InterPro" id="IPR003661">
    <property type="entry name" value="HisK_dim/P_dom"/>
</dbReference>
<dbReference type="Proteomes" id="UP000552038">
    <property type="component" value="Unassembled WGS sequence"/>
</dbReference>
<dbReference type="SMART" id="SM00388">
    <property type="entry name" value="HisKA"/>
    <property type="match status" value="1"/>
</dbReference>
<dbReference type="InterPro" id="IPR005467">
    <property type="entry name" value="His_kinase_dom"/>
</dbReference>
<evidence type="ECO:0000256" key="5">
    <source>
        <dbReference type="ARBA" id="ARBA00022553"/>
    </source>
</evidence>
<dbReference type="CDD" id="cd00075">
    <property type="entry name" value="HATPase"/>
    <property type="match status" value="1"/>
</dbReference>
<name>A0AAP7A2R2_PAEAL</name>
<dbReference type="Pfam" id="PF02518">
    <property type="entry name" value="HATPase_c"/>
    <property type="match status" value="1"/>
</dbReference>
<dbReference type="SMART" id="SM00304">
    <property type="entry name" value="HAMP"/>
    <property type="match status" value="1"/>
</dbReference>
<dbReference type="InterPro" id="IPR003594">
    <property type="entry name" value="HATPase_dom"/>
</dbReference>
<comment type="subcellular location">
    <subcellularLocation>
        <location evidence="2">Cell membrane</location>
        <topology evidence="2">Multi-pass membrane protein</topology>
    </subcellularLocation>
</comment>
<dbReference type="InterPro" id="IPR036097">
    <property type="entry name" value="HisK_dim/P_sf"/>
</dbReference>
<keyword evidence="8 15" id="KW-0418">Kinase</keyword>
<dbReference type="PROSITE" id="PS50885">
    <property type="entry name" value="HAMP"/>
    <property type="match status" value="1"/>
</dbReference>
<keyword evidence="10" id="KW-0902">Two-component regulatory system</keyword>
<dbReference type="SMART" id="SM00387">
    <property type="entry name" value="HATPase_c"/>
    <property type="match status" value="1"/>
</dbReference>
<evidence type="ECO:0000256" key="11">
    <source>
        <dbReference type="ARBA" id="ARBA00023136"/>
    </source>
</evidence>
<dbReference type="RefSeq" id="WP_171417874.1">
    <property type="nucleotide sequence ID" value="NZ_JABFOR010000023.1"/>
</dbReference>
<dbReference type="GO" id="GO:0016036">
    <property type="term" value="P:cellular response to phosphate starvation"/>
    <property type="evidence" value="ECO:0007669"/>
    <property type="project" value="TreeGrafter"/>
</dbReference>
<dbReference type="GO" id="GO:0000155">
    <property type="term" value="F:phosphorelay sensor kinase activity"/>
    <property type="evidence" value="ECO:0007669"/>
    <property type="project" value="InterPro"/>
</dbReference>
<dbReference type="GO" id="GO:0005886">
    <property type="term" value="C:plasma membrane"/>
    <property type="evidence" value="ECO:0007669"/>
    <property type="project" value="UniProtKB-SubCell"/>
</dbReference>
<comment type="caution">
    <text evidence="15">The sequence shown here is derived from an EMBL/GenBank/DDBJ whole genome shotgun (WGS) entry which is preliminary data.</text>
</comment>
<evidence type="ECO:0000313" key="16">
    <source>
        <dbReference type="Proteomes" id="UP000552038"/>
    </source>
</evidence>
<dbReference type="EMBL" id="JABFOR010000023">
    <property type="protein sequence ID" value="NOJ72316.1"/>
    <property type="molecule type" value="Genomic_DNA"/>
</dbReference>
<dbReference type="InterPro" id="IPR050351">
    <property type="entry name" value="BphY/WalK/GraS-like"/>
</dbReference>
<dbReference type="GO" id="GO:0005524">
    <property type="term" value="F:ATP binding"/>
    <property type="evidence" value="ECO:0007669"/>
    <property type="project" value="UniProtKB-KW"/>
</dbReference>
<proteinExistence type="predicted"/>
<evidence type="ECO:0000256" key="7">
    <source>
        <dbReference type="ARBA" id="ARBA00022741"/>
    </source>
</evidence>
<organism evidence="15 16">
    <name type="scientific">Paenibacillus alvei</name>
    <name type="common">Bacillus alvei</name>
    <dbReference type="NCBI Taxonomy" id="44250"/>
    <lineage>
        <taxon>Bacteria</taxon>
        <taxon>Bacillati</taxon>
        <taxon>Bacillota</taxon>
        <taxon>Bacilli</taxon>
        <taxon>Bacillales</taxon>
        <taxon>Paenibacillaceae</taxon>
        <taxon>Paenibacillus</taxon>
    </lineage>
</organism>
<keyword evidence="6" id="KW-0808">Transferase</keyword>
<evidence type="ECO:0000259" key="13">
    <source>
        <dbReference type="PROSITE" id="PS50109"/>
    </source>
</evidence>
<evidence type="ECO:0000256" key="8">
    <source>
        <dbReference type="ARBA" id="ARBA00022777"/>
    </source>
</evidence>
<dbReference type="Gene3D" id="1.10.287.130">
    <property type="match status" value="1"/>
</dbReference>
<protein>
    <recommendedName>
        <fullName evidence="3">histidine kinase</fullName>
        <ecNumber evidence="3">2.7.13.3</ecNumber>
    </recommendedName>
</protein>
<dbReference type="Pfam" id="PF00512">
    <property type="entry name" value="HisKA"/>
    <property type="match status" value="1"/>
</dbReference>
<evidence type="ECO:0000256" key="12">
    <source>
        <dbReference type="SAM" id="Phobius"/>
    </source>
</evidence>
<evidence type="ECO:0000259" key="14">
    <source>
        <dbReference type="PROSITE" id="PS50885"/>
    </source>
</evidence>
<dbReference type="CDD" id="cd06225">
    <property type="entry name" value="HAMP"/>
    <property type="match status" value="1"/>
</dbReference>
<dbReference type="PROSITE" id="PS50109">
    <property type="entry name" value="HIS_KIN"/>
    <property type="match status" value="1"/>
</dbReference>